<sequence>VGEARRTVNVSTDKPVFVATDERPTKKVMQTTVVGTLGELTCRLNLNGILGNGWAVSYLADIEESVVPDTHRFKLFIPGLPDFSKDIV</sequence>
<organism evidence="1">
    <name type="scientific">Triticum aestivum</name>
    <name type="common">Wheat</name>
    <dbReference type="NCBI Taxonomy" id="4565"/>
    <lineage>
        <taxon>Eukaryota</taxon>
        <taxon>Viridiplantae</taxon>
        <taxon>Streptophyta</taxon>
        <taxon>Embryophyta</taxon>
        <taxon>Tracheophyta</taxon>
        <taxon>Spermatophyta</taxon>
        <taxon>Magnoliopsida</taxon>
        <taxon>Liliopsida</taxon>
        <taxon>Poales</taxon>
        <taxon>Poaceae</taxon>
        <taxon>BOP clade</taxon>
        <taxon>Pooideae</taxon>
        <taxon>Triticodae</taxon>
        <taxon>Triticeae</taxon>
        <taxon>Triticinae</taxon>
        <taxon>Triticum</taxon>
    </lineage>
</organism>
<dbReference type="OrthoDB" id="1682360at2759"/>
<dbReference type="Proteomes" id="UP000815260">
    <property type="component" value="Chromosome 1D"/>
</dbReference>
<gene>
    <name evidence="1" type="ORF">CFC21_009745</name>
</gene>
<dbReference type="AlphaFoldDB" id="A0A9R1DJ41"/>
<protein>
    <submittedName>
        <fullName evidence="1">Uncharacterized protein</fullName>
    </submittedName>
</protein>
<proteinExistence type="predicted"/>
<feature type="non-terminal residue" evidence="1">
    <location>
        <position position="88"/>
    </location>
</feature>
<reference evidence="1" key="2">
    <citation type="submission" date="2020-03" db="EMBL/GenBank/DDBJ databases">
        <title>The second near-complete assembly of the hexaploid bread wheat (Triticum aestivum) genome.</title>
        <authorList>
            <person name="Zimin A.V."/>
            <person name="Puiu D."/>
            <person name="Shumante A."/>
            <person name="Alonge M."/>
            <person name="Salzberg S.L."/>
        </authorList>
    </citation>
    <scope>NUCLEOTIDE SEQUENCE</scope>
    <source>
        <tissue evidence="1">Leaf</tissue>
    </source>
</reference>
<feature type="non-terminal residue" evidence="1">
    <location>
        <position position="1"/>
    </location>
</feature>
<evidence type="ECO:0000313" key="1">
    <source>
        <dbReference type="EMBL" id="KAF6992782.1"/>
    </source>
</evidence>
<accession>A0A9R1DJ41</accession>
<reference evidence="1" key="1">
    <citation type="journal article" date="2017" name="Gigascience">
        <title>The first near-complete assembly of the hexaploid bread wheat genome, Triticum aestivum.</title>
        <authorList>
            <person name="Zimin A.V."/>
            <person name="Puiu D."/>
            <person name="Hall R."/>
            <person name="Kingan S."/>
            <person name="Clavijo B.J."/>
            <person name="Salzberg S.L."/>
        </authorList>
    </citation>
    <scope>NUCLEOTIDE SEQUENCE</scope>
    <source>
        <tissue evidence="1">Leaf</tissue>
    </source>
</reference>
<dbReference type="EMBL" id="CM022213">
    <property type="protein sequence ID" value="KAF6992782.1"/>
    <property type="molecule type" value="Genomic_DNA"/>
</dbReference>
<name>A0A9R1DJ41_WHEAT</name>
<comment type="caution">
    <text evidence="1">The sequence shown here is derived from an EMBL/GenBank/DDBJ whole genome shotgun (WGS) entry which is preliminary data.</text>
</comment>